<dbReference type="PANTHER" id="PTHR44196:SF1">
    <property type="entry name" value="DEHYDROGENASE_REDUCTASE SDR FAMILY MEMBER 7B"/>
    <property type="match status" value="1"/>
</dbReference>
<evidence type="ECO:0000256" key="2">
    <source>
        <dbReference type="ARBA" id="ARBA00023002"/>
    </source>
</evidence>
<evidence type="ECO:0000256" key="1">
    <source>
        <dbReference type="ARBA" id="ARBA00006484"/>
    </source>
</evidence>
<dbReference type="PANTHER" id="PTHR44196">
    <property type="entry name" value="DEHYDROGENASE/REDUCTASE SDR FAMILY MEMBER 7B"/>
    <property type="match status" value="1"/>
</dbReference>
<reference evidence="5 6" key="1">
    <citation type="submission" date="2017-11" db="EMBL/GenBank/DDBJ databases">
        <title>Evolution of Phototrophy in the Chloroflexi Phylum Driven by Horizontal Gene Transfer.</title>
        <authorList>
            <person name="Ward L.M."/>
            <person name="Hemp J."/>
            <person name="Shih P.M."/>
            <person name="Mcglynn S.E."/>
            <person name="Fischer W."/>
        </authorList>
    </citation>
    <scope>NUCLEOTIDE SEQUENCE [LARGE SCALE GENOMIC DNA]</scope>
    <source>
        <strain evidence="5">CP2_2F</strain>
    </source>
</reference>
<dbReference type="Pfam" id="PF00106">
    <property type="entry name" value="adh_short"/>
    <property type="match status" value="1"/>
</dbReference>
<dbReference type="InterPro" id="IPR036291">
    <property type="entry name" value="NAD(P)-bd_dom_sf"/>
</dbReference>
<evidence type="ECO:0000313" key="6">
    <source>
        <dbReference type="Proteomes" id="UP000228921"/>
    </source>
</evidence>
<dbReference type="CDD" id="cd05233">
    <property type="entry name" value="SDR_c"/>
    <property type="match status" value="1"/>
</dbReference>
<comment type="caution">
    <text evidence="5">The sequence shown here is derived from an EMBL/GenBank/DDBJ whole genome shotgun (WGS) entry which is preliminary data.</text>
</comment>
<organism evidence="5 6">
    <name type="scientific">Candidatus Thermofonsia Clade 1 bacterium</name>
    <dbReference type="NCBI Taxonomy" id="2364210"/>
    <lineage>
        <taxon>Bacteria</taxon>
        <taxon>Bacillati</taxon>
        <taxon>Chloroflexota</taxon>
        <taxon>Candidatus Thermofontia</taxon>
        <taxon>Candidatus Thermofonsia Clade 1</taxon>
    </lineage>
</organism>
<dbReference type="PRINTS" id="PR00081">
    <property type="entry name" value="GDHRDH"/>
</dbReference>
<name>A0A2M8P053_9CHLR</name>
<dbReference type="AlphaFoldDB" id="A0A2M8P053"/>
<comment type="similarity">
    <text evidence="1 3">Belongs to the short-chain dehydrogenases/reductases (SDR) family.</text>
</comment>
<dbReference type="FunFam" id="3.40.50.720:FF:000047">
    <property type="entry name" value="NADP-dependent L-serine/L-allo-threonine dehydrogenase"/>
    <property type="match status" value="1"/>
</dbReference>
<proteinExistence type="inferred from homology"/>
<gene>
    <name evidence="5" type="ORF">CUN51_05460</name>
</gene>
<protein>
    <submittedName>
        <fullName evidence="5">Oxidoreductase</fullName>
    </submittedName>
</protein>
<dbReference type="GO" id="GO:0016616">
    <property type="term" value="F:oxidoreductase activity, acting on the CH-OH group of donors, NAD or NADP as acceptor"/>
    <property type="evidence" value="ECO:0007669"/>
    <property type="project" value="UniProtKB-ARBA"/>
</dbReference>
<dbReference type="GO" id="GO:0016020">
    <property type="term" value="C:membrane"/>
    <property type="evidence" value="ECO:0007669"/>
    <property type="project" value="TreeGrafter"/>
</dbReference>
<dbReference type="InterPro" id="IPR057326">
    <property type="entry name" value="KR_dom"/>
</dbReference>
<dbReference type="EMBL" id="PGTK01000005">
    <property type="protein sequence ID" value="PJF30933.1"/>
    <property type="molecule type" value="Genomic_DNA"/>
</dbReference>
<dbReference type="Proteomes" id="UP000228921">
    <property type="component" value="Unassembled WGS sequence"/>
</dbReference>
<dbReference type="InterPro" id="IPR020904">
    <property type="entry name" value="Sc_DH/Rdtase_CS"/>
</dbReference>
<evidence type="ECO:0000259" key="4">
    <source>
        <dbReference type="SMART" id="SM00822"/>
    </source>
</evidence>
<evidence type="ECO:0000313" key="5">
    <source>
        <dbReference type="EMBL" id="PJF30933.1"/>
    </source>
</evidence>
<keyword evidence="2" id="KW-0560">Oxidoreductase</keyword>
<dbReference type="SMART" id="SM00822">
    <property type="entry name" value="PKS_KR"/>
    <property type="match status" value="1"/>
</dbReference>
<dbReference type="SUPFAM" id="SSF51735">
    <property type="entry name" value="NAD(P)-binding Rossmann-fold domains"/>
    <property type="match status" value="1"/>
</dbReference>
<dbReference type="PROSITE" id="PS00061">
    <property type="entry name" value="ADH_SHORT"/>
    <property type="match status" value="1"/>
</dbReference>
<accession>A0A2M8P053</accession>
<dbReference type="Gene3D" id="3.40.50.720">
    <property type="entry name" value="NAD(P)-binding Rossmann-like Domain"/>
    <property type="match status" value="1"/>
</dbReference>
<dbReference type="InterPro" id="IPR002347">
    <property type="entry name" value="SDR_fam"/>
</dbReference>
<feature type="domain" description="Ketoreductase" evidence="4">
    <location>
        <begin position="37"/>
        <end position="220"/>
    </location>
</feature>
<sequence length="312" mass="34185">MPRRLHWFLLGGAASLALYRLVRRLRPEPLPLVLNRAVVIITGASSGIGRAYAHAFAQHGARLVLAARRAALLEEVRSEIASHAADVLCIPTDINEDAQLEHLVKTTLERYGRIDILVNNAGVALQSRLQSHATERIRQLVNTNLAATINLTRLCLPTMLAQRSGVILNVSSILGKFPNATMPVYTATKAAVNAFSDALRRRLEGTGVRVVSVLPSYTDTDMLSPVVQGYMRTLGFRVDTPQHVAEHTLDKLLQGKQEIWFGDVATRALALLEQHVPLLSALMQRALITPEVIAMLEGRLAIPEADKRGAQN</sequence>
<dbReference type="PRINTS" id="PR00080">
    <property type="entry name" value="SDRFAMILY"/>
</dbReference>
<evidence type="ECO:0000256" key="3">
    <source>
        <dbReference type="RuleBase" id="RU000363"/>
    </source>
</evidence>